<dbReference type="Gene3D" id="3.40.30.10">
    <property type="entry name" value="Glutaredoxin"/>
    <property type="match status" value="1"/>
</dbReference>
<evidence type="ECO:0000313" key="8">
    <source>
        <dbReference type="Proteomes" id="UP000256326"/>
    </source>
</evidence>
<keyword evidence="8" id="KW-1185">Reference proteome</keyword>
<comment type="subcellular location">
    <subcellularLocation>
        <location evidence="1">Cell envelope</location>
    </subcellularLocation>
</comment>
<organism evidence="7 8">
    <name type="scientific">Epilithonimonas hispanica</name>
    <dbReference type="NCBI Taxonomy" id="358687"/>
    <lineage>
        <taxon>Bacteria</taxon>
        <taxon>Pseudomonadati</taxon>
        <taxon>Bacteroidota</taxon>
        <taxon>Flavobacteriia</taxon>
        <taxon>Flavobacteriales</taxon>
        <taxon>Weeksellaceae</taxon>
        <taxon>Chryseobacterium group</taxon>
        <taxon>Epilithonimonas</taxon>
    </lineage>
</organism>
<dbReference type="AlphaFoldDB" id="A0A3D9CY53"/>
<dbReference type="OrthoDB" id="979391at2"/>
<accession>A0A3D9CY53</accession>
<dbReference type="GO" id="GO:0016209">
    <property type="term" value="F:antioxidant activity"/>
    <property type="evidence" value="ECO:0007669"/>
    <property type="project" value="InterPro"/>
</dbReference>
<protein>
    <submittedName>
        <fullName evidence="7">AhpC/TSA family protein</fullName>
    </submittedName>
</protein>
<evidence type="ECO:0000256" key="5">
    <source>
        <dbReference type="SAM" id="SignalP"/>
    </source>
</evidence>
<dbReference type="PANTHER" id="PTHR42852">
    <property type="entry name" value="THIOL:DISULFIDE INTERCHANGE PROTEIN DSBE"/>
    <property type="match status" value="1"/>
</dbReference>
<keyword evidence="5" id="KW-0732">Signal</keyword>
<keyword evidence="2" id="KW-0201">Cytochrome c-type biogenesis</keyword>
<dbReference type="RefSeq" id="WP_116034929.1">
    <property type="nucleotide sequence ID" value="NZ_JBHLVV010000097.1"/>
</dbReference>
<evidence type="ECO:0000259" key="6">
    <source>
        <dbReference type="PROSITE" id="PS51352"/>
    </source>
</evidence>
<sequence>MNKIITLLLTFFCFVANAQKNFKISGILRGFEENSLVKIDRENITLDSCRIKNGKFELTGNLEQSPSSVYLVIKNGKDWVYSSFFIGNENITIDAKIEDFPHSVKTKGSKYDDLRYNYTLLRKELNIERNKYLKEMLTLREQKKWNDSLQNEYWGKSEPFGKITIIDRKLDEIQKDFIAKNLNSYYALYLLEMSKTQYSKAELSNLVSQLNPNFKKTIYAKSISSHIKNPDLKIGDKFYNFLALDSQNKKVNFSDYFDGKYVLLDFSTLFCGFCQQAIPELEKIKKVQNDKLEIVTFYVDESQKGFEGLSEKHSENWNILWDKKGRLSDTYAKYKVFGTPTFYLFSPDGSLVQKFDGFYEDLSEQIEKALSK</sequence>
<keyword evidence="4" id="KW-0676">Redox-active center</keyword>
<feature type="chain" id="PRO_5017759850" evidence="5">
    <location>
        <begin position="19"/>
        <end position="372"/>
    </location>
</feature>
<evidence type="ECO:0000313" key="7">
    <source>
        <dbReference type="EMBL" id="REC70567.1"/>
    </source>
</evidence>
<gene>
    <name evidence="7" type="ORF">DRF58_09470</name>
</gene>
<evidence type="ECO:0000256" key="2">
    <source>
        <dbReference type="ARBA" id="ARBA00022748"/>
    </source>
</evidence>
<dbReference type="InterPro" id="IPR050553">
    <property type="entry name" value="Thioredoxin_ResA/DsbE_sf"/>
</dbReference>
<dbReference type="InterPro" id="IPR036249">
    <property type="entry name" value="Thioredoxin-like_sf"/>
</dbReference>
<dbReference type="PANTHER" id="PTHR42852:SF6">
    <property type="entry name" value="THIOL:DISULFIDE INTERCHANGE PROTEIN DSBE"/>
    <property type="match status" value="1"/>
</dbReference>
<dbReference type="InterPro" id="IPR013766">
    <property type="entry name" value="Thioredoxin_domain"/>
</dbReference>
<dbReference type="PROSITE" id="PS51352">
    <property type="entry name" value="THIOREDOXIN_2"/>
    <property type="match status" value="1"/>
</dbReference>
<reference evidence="7 8" key="1">
    <citation type="journal article" date="2006" name="Int. J. Syst. Evol. Microbiol.">
        <title>Chryseobacterium hispanicum sp. nov., isolated from the drinking water distribution system of Sevilla, Spain.</title>
        <authorList>
            <person name="Gallego V."/>
            <person name="Garcia M.T."/>
            <person name="Ventosa A."/>
        </authorList>
    </citation>
    <scope>NUCLEOTIDE SEQUENCE [LARGE SCALE GENOMIC DNA]</scope>
    <source>
        <strain evidence="7 8">KCTC 22104</strain>
    </source>
</reference>
<evidence type="ECO:0000256" key="1">
    <source>
        <dbReference type="ARBA" id="ARBA00004196"/>
    </source>
</evidence>
<dbReference type="InterPro" id="IPR025380">
    <property type="entry name" value="DUF4369"/>
</dbReference>
<name>A0A3D9CY53_9FLAO</name>
<dbReference type="GO" id="GO:0016491">
    <property type="term" value="F:oxidoreductase activity"/>
    <property type="evidence" value="ECO:0007669"/>
    <property type="project" value="InterPro"/>
</dbReference>
<dbReference type="EMBL" id="QNUG01000016">
    <property type="protein sequence ID" value="REC70567.1"/>
    <property type="molecule type" value="Genomic_DNA"/>
</dbReference>
<dbReference type="Proteomes" id="UP000256326">
    <property type="component" value="Unassembled WGS sequence"/>
</dbReference>
<dbReference type="Pfam" id="PF00578">
    <property type="entry name" value="AhpC-TSA"/>
    <property type="match status" value="1"/>
</dbReference>
<dbReference type="InterPro" id="IPR000866">
    <property type="entry name" value="AhpC/TSA"/>
</dbReference>
<feature type="domain" description="Thioredoxin" evidence="6">
    <location>
        <begin position="232"/>
        <end position="372"/>
    </location>
</feature>
<dbReference type="GO" id="GO:0017004">
    <property type="term" value="P:cytochrome complex assembly"/>
    <property type="evidence" value="ECO:0007669"/>
    <property type="project" value="UniProtKB-KW"/>
</dbReference>
<proteinExistence type="predicted"/>
<dbReference type="SUPFAM" id="SSF52833">
    <property type="entry name" value="Thioredoxin-like"/>
    <property type="match status" value="1"/>
</dbReference>
<dbReference type="CDD" id="cd02966">
    <property type="entry name" value="TlpA_like_family"/>
    <property type="match status" value="1"/>
</dbReference>
<evidence type="ECO:0000256" key="4">
    <source>
        <dbReference type="ARBA" id="ARBA00023284"/>
    </source>
</evidence>
<dbReference type="Pfam" id="PF14289">
    <property type="entry name" value="DUF4369"/>
    <property type="match status" value="1"/>
</dbReference>
<keyword evidence="3" id="KW-1015">Disulfide bond</keyword>
<comment type="caution">
    <text evidence="7">The sequence shown here is derived from an EMBL/GenBank/DDBJ whole genome shotgun (WGS) entry which is preliminary data.</text>
</comment>
<dbReference type="GO" id="GO:0030313">
    <property type="term" value="C:cell envelope"/>
    <property type="evidence" value="ECO:0007669"/>
    <property type="project" value="UniProtKB-SubCell"/>
</dbReference>
<feature type="signal peptide" evidence="5">
    <location>
        <begin position="1"/>
        <end position="18"/>
    </location>
</feature>
<evidence type="ECO:0000256" key="3">
    <source>
        <dbReference type="ARBA" id="ARBA00023157"/>
    </source>
</evidence>